<dbReference type="EMBL" id="LXQA010103809">
    <property type="protein sequence ID" value="MCI17088.1"/>
    <property type="molecule type" value="Genomic_DNA"/>
</dbReference>
<evidence type="ECO:0000313" key="1">
    <source>
        <dbReference type="EMBL" id="MCI17088.1"/>
    </source>
</evidence>
<keyword evidence="2" id="KW-1185">Reference proteome</keyword>
<dbReference type="PANTHER" id="PTHR33739">
    <property type="entry name" value="OS07G0681500 PROTEIN"/>
    <property type="match status" value="1"/>
</dbReference>
<reference evidence="1 2" key="1">
    <citation type="journal article" date="2018" name="Front. Plant Sci.">
        <title>Red Clover (Trifolium pratense) and Zigzag Clover (T. medium) - A Picture of Genomic Similarities and Differences.</title>
        <authorList>
            <person name="Dluhosova J."/>
            <person name="Istvanek J."/>
            <person name="Nedelnik J."/>
            <person name="Repkova J."/>
        </authorList>
    </citation>
    <scope>NUCLEOTIDE SEQUENCE [LARGE SCALE GENOMIC DNA]</scope>
    <source>
        <strain evidence="2">cv. 10/8</strain>
        <tissue evidence="1">Leaf</tissue>
    </source>
</reference>
<proteinExistence type="predicted"/>
<comment type="caution">
    <text evidence="1">The sequence shown here is derived from an EMBL/GenBank/DDBJ whole genome shotgun (WGS) entry which is preliminary data.</text>
</comment>
<name>A0A392PZ16_9FABA</name>
<protein>
    <submittedName>
        <fullName evidence="1">Mediator of RNA polymerase II transcription subunit</fullName>
    </submittedName>
</protein>
<dbReference type="GO" id="GO:2000762">
    <property type="term" value="P:regulation of phenylpropanoid metabolic process"/>
    <property type="evidence" value="ECO:0007669"/>
    <property type="project" value="InterPro"/>
</dbReference>
<accession>A0A392PZ16</accession>
<dbReference type="AlphaFoldDB" id="A0A392PZ16"/>
<evidence type="ECO:0000313" key="2">
    <source>
        <dbReference type="Proteomes" id="UP000265520"/>
    </source>
</evidence>
<sequence length="103" mass="11938">MQVYWSTVFILPVRAGFDLKTRRSAEGSYGLVLIWVVPNRLFHPAAYRLYMLFLKRHAFSLASHISGPSYQKIMKSIDDQLLEASLDDEGLLENVPDNRPRWL</sequence>
<feature type="non-terminal residue" evidence="1">
    <location>
        <position position="103"/>
    </location>
</feature>
<dbReference type="GO" id="GO:0016592">
    <property type="term" value="C:mediator complex"/>
    <property type="evidence" value="ECO:0007669"/>
    <property type="project" value="InterPro"/>
</dbReference>
<dbReference type="InterPro" id="IPR039638">
    <property type="entry name" value="MED33A/B"/>
</dbReference>
<dbReference type="Proteomes" id="UP000265520">
    <property type="component" value="Unassembled WGS sequence"/>
</dbReference>
<organism evidence="1 2">
    <name type="scientific">Trifolium medium</name>
    <dbReference type="NCBI Taxonomy" id="97028"/>
    <lineage>
        <taxon>Eukaryota</taxon>
        <taxon>Viridiplantae</taxon>
        <taxon>Streptophyta</taxon>
        <taxon>Embryophyta</taxon>
        <taxon>Tracheophyta</taxon>
        <taxon>Spermatophyta</taxon>
        <taxon>Magnoliopsida</taxon>
        <taxon>eudicotyledons</taxon>
        <taxon>Gunneridae</taxon>
        <taxon>Pentapetalae</taxon>
        <taxon>rosids</taxon>
        <taxon>fabids</taxon>
        <taxon>Fabales</taxon>
        <taxon>Fabaceae</taxon>
        <taxon>Papilionoideae</taxon>
        <taxon>50 kb inversion clade</taxon>
        <taxon>NPAAA clade</taxon>
        <taxon>Hologalegina</taxon>
        <taxon>IRL clade</taxon>
        <taxon>Trifolieae</taxon>
        <taxon>Trifolium</taxon>
    </lineage>
</organism>
<dbReference type="PANTHER" id="PTHR33739:SF7">
    <property type="entry name" value="MEDIATOR OF RNA POLYMERASE II TRANSCRIPTION SUBUNIT 33B"/>
    <property type="match status" value="1"/>
</dbReference>